<organism evidence="15">
    <name type="scientific">Panicum hallii</name>
    <dbReference type="NCBI Taxonomy" id="206008"/>
    <lineage>
        <taxon>Eukaryota</taxon>
        <taxon>Viridiplantae</taxon>
        <taxon>Streptophyta</taxon>
        <taxon>Embryophyta</taxon>
        <taxon>Tracheophyta</taxon>
        <taxon>Spermatophyta</taxon>
        <taxon>Magnoliopsida</taxon>
        <taxon>Liliopsida</taxon>
        <taxon>Poales</taxon>
        <taxon>Poaceae</taxon>
        <taxon>PACMAD clade</taxon>
        <taxon>Panicoideae</taxon>
        <taxon>Panicodae</taxon>
        <taxon>Paniceae</taxon>
        <taxon>Panicinae</taxon>
        <taxon>Panicum</taxon>
        <taxon>Panicum sect. Panicum</taxon>
    </lineage>
</organism>
<evidence type="ECO:0000256" key="9">
    <source>
        <dbReference type="ARBA" id="ARBA00023146"/>
    </source>
</evidence>
<dbReference type="GO" id="GO:0006424">
    <property type="term" value="P:glutamyl-tRNA aminoacylation"/>
    <property type="evidence" value="ECO:0007669"/>
    <property type="project" value="TreeGrafter"/>
</dbReference>
<dbReference type="AlphaFoldDB" id="A0A2T8IMW1"/>
<keyword evidence="8" id="KW-0648">Protein biosynthesis</keyword>
<evidence type="ECO:0000259" key="13">
    <source>
        <dbReference type="Pfam" id="PF03950"/>
    </source>
</evidence>
<keyword evidence="6" id="KW-0547">Nucleotide-binding</keyword>
<evidence type="ECO:0000313" key="15">
    <source>
        <dbReference type="EMBL" id="PVH39010.1"/>
    </source>
</evidence>
<gene>
    <name evidence="15" type="ORF">PAHAL_5G416400</name>
</gene>
<keyword evidence="12" id="KW-1133">Transmembrane helix</keyword>
<dbReference type="GO" id="GO:0005524">
    <property type="term" value="F:ATP binding"/>
    <property type="evidence" value="ECO:0007669"/>
    <property type="project" value="UniProtKB-KW"/>
</dbReference>
<dbReference type="Proteomes" id="UP000243499">
    <property type="component" value="Chromosome 5"/>
</dbReference>
<dbReference type="GO" id="GO:0017102">
    <property type="term" value="C:methionyl glutamyl tRNA synthetase complex"/>
    <property type="evidence" value="ECO:0007669"/>
    <property type="project" value="TreeGrafter"/>
</dbReference>
<evidence type="ECO:0000256" key="1">
    <source>
        <dbReference type="ARBA" id="ARBA00004496"/>
    </source>
</evidence>
<feature type="domain" description="tRNA synthetases class I (E and Q) anti-codon binding" evidence="14">
    <location>
        <begin position="168"/>
        <end position="242"/>
    </location>
</feature>
<keyword evidence="7" id="KW-0067">ATP-binding</keyword>
<feature type="transmembrane region" description="Helical" evidence="12">
    <location>
        <begin position="17"/>
        <end position="36"/>
    </location>
</feature>
<sequence length="267" mass="30491">MYEVSLTCRILTRHSRILFTTAATLNLIIVLVQFILEQGASKNLNLMEWDKLWTINKKIIDPLCARHTAVLKDQRVLLILTNGPEEPFVRILPRHKKYEGAGNKATTFTSRIWLEYADASVLITGQEVTLMDWGNTIIKENKTESGVITQLVGELHLEGSVKLTKLKLTWLPDIEDLVSLSLVGFDFVITKKKLEKDDDFVNVKFINPCTRRETSALGDPNMRNLKQGEIIQLEREGYYRCDVPFIRPFKPIVLFAIPDGRQQPPAN</sequence>
<dbReference type="GO" id="GO:0004818">
    <property type="term" value="F:glutamate-tRNA ligase activity"/>
    <property type="evidence" value="ECO:0007669"/>
    <property type="project" value="UniProtKB-EC"/>
</dbReference>
<comment type="subcellular location">
    <subcellularLocation>
        <location evidence="1">Cytoplasm</location>
    </subcellularLocation>
</comment>
<keyword evidence="12" id="KW-0812">Transmembrane</keyword>
<keyword evidence="9" id="KW-0030">Aminoacyl-tRNA synthetase</keyword>
<dbReference type="EC" id="6.1.1.17" evidence="3"/>
<evidence type="ECO:0000259" key="14">
    <source>
        <dbReference type="Pfam" id="PF20974"/>
    </source>
</evidence>
<evidence type="ECO:0000256" key="4">
    <source>
        <dbReference type="ARBA" id="ARBA00022490"/>
    </source>
</evidence>
<dbReference type="Pfam" id="PF03950">
    <property type="entry name" value="tRNA-synt_1c_C"/>
    <property type="match status" value="1"/>
</dbReference>
<feature type="domain" description="Glutamyl/glutaminyl-tRNA synthetase class Ib anti-codon binding" evidence="13">
    <location>
        <begin position="65"/>
        <end position="154"/>
    </location>
</feature>
<accession>A0A2T8IMW1</accession>
<dbReference type="Gramene" id="PVH39010">
    <property type="protein sequence ID" value="PVH39010"/>
    <property type="gene ID" value="PAHAL_5G416400"/>
</dbReference>
<evidence type="ECO:0000256" key="8">
    <source>
        <dbReference type="ARBA" id="ARBA00022917"/>
    </source>
</evidence>
<dbReference type="PANTHER" id="PTHR43097:SF12">
    <property type="entry name" value="GLUTAMATE--TRNA LIGASE"/>
    <property type="match status" value="1"/>
</dbReference>
<evidence type="ECO:0000256" key="3">
    <source>
        <dbReference type="ARBA" id="ARBA00012835"/>
    </source>
</evidence>
<dbReference type="InterPro" id="IPR020059">
    <property type="entry name" value="Glu/Gln-tRNA-synth_Ib_codon-bd"/>
</dbReference>
<protein>
    <recommendedName>
        <fullName evidence="3">glutamate--tRNA ligase</fullName>
        <ecNumber evidence="3">6.1.1.17</ecNumber>
    </recommendedName>
    <alternativeName>
        <fullName evidence="10">Glutamyl-tRNA synthetase</fullName>
    </alternativeName>
</protein>
<proteinExistence type="inferred from homology"/>
<evidence type="ECO:0000256" key="12">
    <source>
        <dbReference type="SAM" id="Phobius"/>
    </source>
</evidence>
<evidence type="ECO:0000256" key="11">
    <source>
        <dbReference type="ARBA" id="ARBA00048351"/>
    </source>
</evidence>
<dbReference type="FunFam" id="2.40.240.10:FF:000004">
    <property type="entry name" value="Glutamyl-tRNA synthetase, cytoplasmic"/>
    <property type="match status" value="1"/>
</dbReference>
<keyword evidence="5" id="KW-0436">Ligase</keyword>
<name>A0A2T8IMW1_9POAL</name>
<evidence type="ECO:0000256" key="7">
    <source>
        <dbReference type="ARBA" id="ARBA00022840"/>
    </source>
</evidence>
<dbReference type="GO" id="GO:0005829">
    <property type="term" value="C:cytosol"/>
    <property type="evidence" value="ECO:0007669"/>
    <property type="project" value="TreeGrafter"/>
</dbReference>
<dbReference type="InterPro" id="IPR011035">
    <property type="entry name" value="Ribosomal_bL25/Gln-tRNA_synth"/>
</dbReference>
<comment type="catalytic activity">
    <reaction evidence="11">
        <text>tRNA(Glu) + L-glutamate + ATP = L-glutamyl-tRNA(Glu) + AMP + diphosphate</text>
        <dbReference type="Rhea" id="RHEA:23540"/>
        <dbReference type="Rhea" id="RHEA-COMP:9663"/>
        <dbReference type="Rhea" id="RHEA-COMP:9680"/>
        <dbReference type="ChEBI" id="CHEBI:29985"/>
        <dbReference type="ChEBI" id="CHEBI:30616"/>
        <dbReference type="ChEBI" id="CHEBI:33019"/>
        <dbReference type="ChEBI" id="CHEBI:78442"/>
        <dbReference type="ChEBI" id="CHEBI:78520"/>
        <dbReference type="ChEBI" id="CHEBI:456215"/>
        <dbReference type="EC" id="6.1.1.17"/>
    </reaction>
</comment>
<keyword evidence="4" id="KW-0963">Cytoplasm</keyword>
<keyword evidence="12" id="KW-0472">Membrane</keyword>
<dbReference type="InterPro" id="IPR050132">
    <property type="entry name" value="Gln/Glu-tRNA_Ligase"/>
</dbReference>
<dbReference type="Pfam" id="PF20974">
    <property type="entry name" value="tRNA-synt_1c_C2"/>
    <property type="match status" value="1"/>
</dbReference>
<dbReference type="InterPro" id="IPR049437">
    <property type="entry name" value="tRNA-synt_1c_C2"/>
</dbReference>
<evidence type="ECO:0000256" key="6">
    <source>
        <dbReference type="ARBA" id="ARBA00022741"/>
    </source>
</evidence>
<dbReference type="PANTHER" id="PTHR43097">
    <property type="entry name" value="GLUTAMINE-TRNA LIGASE"/>
    <property type="match status" value="1"/>
</dbReference>
<dbReference type="EMBL" id="CM008050">
    <property type="protein sequence ID" value="PVH39010.1"/>
    <property type="molecule type" value="Genomic_DNA"/>
</dbReference>
<evidence type="ECO:0000256" key="2">
    <source>
        <dbReference type="ARBA" id="ARBA00008927"/>
    </source>
</evidence>
<reference evidence="15" key="1">
    <citation type="submission" date="2018-04" db="EMBL/GenBank/DDBJ databases">
        <title>WGS assembly of Panicum hallii.</title>
        <authorList>
            <person name="Lovell J."/>
            <person name="Jenkins J."/>
            <person name="Lowry D."/>
            <person name="Mamidi S."/>
            <person name="Sreedasyam A."/>
            <person name="Weng X."/>
            <person name="Barry K."/>
            <person name="Bonette J."/>
            <person name="Campitelli B."/>
            <person name="Daum C."/>
            <person name="Gordon S."/>
            <person name="Gould B."/>
            <person name="Lipzen A."/>
            <person name="Macqueen A."/>
            <person name="Palacio-Mejia J."/>
            <person name="Plott C."/>
            <person name="Shakirov E."/>
            <person name="Shu S."/>
            <person name="Yoshinaga Y."/>
            <person name="Zane M."/>
            <person name="Rokhsar D."/>
            <person name="Grimwood J."/>
            <person name="Schmutz J."/>
            <person name="Juenger T."/>
        </authorList>
    </citation>
    <scope>NUCLEOTIDE SEQUENCE [LARGE SCALE GENOMIC DNA]</scope>
    <source>
        <strain evidence="15">FIL2</strain>
    </source>
</reference>
<evidence type="ECO:0000256" key="5">
    <source>
        <dbReference type="ARBA" id="ARBA00022598"/>
    </source>
</evidence>
<dbReference type="SUPFAM" id="SSF50715">
    <property type="entry name" value="Ribosomal protein L25-like"/>
    <property type="match status" value="1"/>
</dbReference>
<evidence type="ECO:0000256" key="10">
    <source>
        <dbReference type="ARBA" id="ARBA00030865"/>
    </source>
</evidence>
<comment type="similarity">
    <text evidence="2">Belongs to the class-I aminoacyl-tRNA synthetase family. Glutamate--tRNA ligase type 2 subfamily.</text>
</comment>
<dbReference type="Gene3D" id="2.40.240.100">
    <property type="match status" value="1"/>
</dbReference>